<name>A0A084W933_ANOSI</name>
<dbReference type="AlphaFoldDB" id="A0A084W933"/>
<reference evidence="2 4" key="1">
    <citation type="journal article" date="2014" name="BMC Genomics">
        <title>Genome sequence of Anopheles sinensis provides insight into genetics basis of mosquito competence for malaria parasites.</title>
        <authorList>
            <person name="Zhou D."/>
            <person name="Zhang D."/>
            <person name="Ding G."/>
            <person name="Shi L."/>
            <person name="Hou Q."/>
            <person name="Ye Y."/>
            <person name="Xu Y."/>
            <person name="Zhou H."/>
            <person name="Xiong C."/>
            <person name="Li S."/>
            <person name="Yu J."/>
            <person name="Hong S."/>
            <person name="Yu X."/>
            <person name="Zou P."/>
            <person name="Chen C."/>
            <person name="Chang X."/>
            <person name="Wang W."/>
            <person name="Lv Y."/>
            <person name="Sun Y."/>
            <person name="Ma L."/>
            <person name="Shen B."/>
            <person name="Zhu C."/>
        </authorList>
    </citation>
    <scope>NUCLEOTIDE SEQUENCE [LARGE SCALE GENOMIC DNA]</scope>
</reference>
<evidence type="ECO:0000256" key="1">
    <source>
        <dbReference type="SAM" id="MobiDB-lite"/>
    </source>
</evidence>
<dbReference type="EMBL" id="ATLV01021592">
    <property type="status" value="NOT_ANNOTATED_CDS"/>
    <property type="molecule type" value="Genomic_DNA"/>
</dbReference>
<gene>
    <name evidence="2" type="ORF">ZHAS_00014728</name>
</gene>
<keyword evidence="4" id="KW-1185">Reference proteome</keyword>
<organism evidence="2">
    <name type="scientific">Anopheles sinensis</name>
    <name type="common">Mosquito</name>
    <dbReference type="NCBI Taxonomy" id="74873"/>
    <lineage>
        <taxon>Eukaryota</taxon>
        <taxon>Metazoa</taxon>
        <taxon>Ecdysozoa</taxon>
        <taxon>Arthropoda</taxon>
        <taxon>Hexapoda</taxon>
        <taxon>Insecta</taxon>
        <taxon>Pterygota</taxon>
        <taxon>Neoptera</taxon>
        <taxon>Endopterygota</taxon>
        <taxon>Diptera</taxon>
        <taxon>Nematocera</taxon>
        <taxon>Culicoidea</taxon>
        <taxon>Culicidae</taxon>
        <taxon>Anophelinae</taxon>
        <taxon>Anopheles</taxon>
    </lineage>
</organism>
<dbReference type="EMBL" id="KE525320">
    <property type="protein sequence ID" value="KFB46727.1"/>
    <property type="molecule type" value="Genomic_DNA"/>
</dbReference>
<evidence type="ECO:0000313" key="2">
    <source>
        <dbReference type="EMBL" id="KFB46727.1"/>
    </source>
</evidence>
<dbReference type="EnsemblMetazoa" id="ASIC014728-RA">
    <property type="protein sequence ID" value="ASIC014728-PA"/>
    <property type="gene ID" value="ASIC014728"/>
</dbReference>
<sequence>MIPYLTDRKENRPIRGEIPLQPYPRPSTVEPLDYGRSMLETIVEVYCFFLVPTHNLPSLSTNRTQ</sequence>
<dbReference type="Proteomes" id="UP000030765">
    <property type="component" value="Unassembled WGS sequence"/>
</dbReference>
<accession>A0A084W933</accession>
<feature type="compositionally biased region" description="Basic and acidic residues" evidence="1">
    <location>
        <begin position="1"/>
        <end position="15"/>
    </location>
</feature>
<evidence type="ECO:0000313" key="4">
    <source>
        <dbReference type="Proteomes" id="UP000030765"/>
    </source>
</evidence>
<proteinExistence type="predicted"/>
<reference evidence="3" key="2">
    <citation type="submission" date="2020-05" db="UniProtKB">
        <authorList>
            <consortium name="EnsemblMetazoa"/>
        </authorList>
    </citation>
    <scope>IDENTIFICATION</scope>
</reference>
<protein>
    <submittedName>
        <fullName evidence="2 3">ATPase</fullName>
    </submittedName>
</protein>
<dbReference type="VEuPathDB" id="VectorBase:ASIC014728"/>
<evidence type="ECO:0000313" key="3">
    <source>
        <dbReference type="EnsemblMetazoa" id="ASIC014728-PA"/>
    </source>
</evidence>
<feature type="region of interest" description="Disordered" evidence="1">
    <location>
        <begin position="1"/>
        <end position="26"/>
    </location>
</feature>